<evidence type="ECO:0000313" key="2">
    <source>
        <dbReference type="Proteomes" id="UP000663720"/>
    </source>
</evidence>
<gene>
    <name evidence="1" type="ORF">dnl_17070</name>
</gene>
<dbReference type="Proteomes" id="UP000663720">
    <property type="component" value="Chromosome"/>
</dbReference>
<dbReference type="KEGG" id="dli:dnl_17070"/>
<organism evidence="1 2">
    <name type="scientific">Desulfonema limicola</name>
    <dbReference type="NCBI Taxonomy" id="45656"/>
    <lineage>
        <taxon>Bacteria</taxon>
        <taxon>Pseudomonadati</taxon>
        <taxon>Thermodesulfobacteriota</taxon>
        <taxon>Desulfobacteria</taxon>
        <taxon>Desulfobacterales</taxon>
        <taxon>Desulfococcaceae</taxon>
        <taxon>Desulfonema</taxon>
    </lineage>
</organism>
<keyword evidence="2" id="KW-1185">Reference proteome</keyword>
<evidence type="ECO:0000313" key="1">
    <source>
        <dbReference type="EMBL" id="QTA79437.1"/>
    </source>
</evidence>
<reference evidence="1" key="1">
    <citation type="journal article" date="2021" name="Microb. Physiol.">
        <title>Proteogenomic Insights into the Physiology of Marine, Sulfate-Reducing, Filamentous Desulfonema limicola and Desulfonema magnum.</title>
        <authorList>
            <person name="Schnaars V."/>
            <person name="Wohlbrand L."/>
            <person name="Scheve S."/>
            <person name="Hinrichs C."/>
            <person name="Reinhardt R."/>
            <person name="Rabus R."/>
        </authorList>
    </citation>
    <scope>NUCLEOTIDE SEQUENCE</scope>
    <source>
        <strain evidence="1">5ac10</strain>
    </source>
</reference>
<name>A0A975GFN3_9BACT</name>
<accession>A0A975GFN3</accession>
<protein>
    <submittedName>
        <fullName evidence="1">Uncharacterized protein</fullName>
    </submittedName>
</protein>
<sequence length="58" mass="6563">MVDIASFEKIQIILDNIINREPEAEDNILAASGMLKNLLDEAHNVLPSENWKSELDEI</sequence>
<proteinExistence type="predicted"/>
<dbReference type="AlphaFoldDB" id="A0A975GFN3"/>
<dbReference type="EMBL" id="CP061799">
    <property type="protein sequence ID" value="QTA79437.1"/>
    <property type="molecule type" value="Genomic_DNA"/>
</dbReference>